<dbReference type="EMBL" id="CP086354">
    <property type="protein sequence ID" value="UNI13502.1"/>
    <property type="molecule type" value="Genomic_DNA"/>
</dbReference>
<gene>
    <name evidence="2" type="ORF">JDV02_000242</name>
</gene>
<evidence type="ECO:0000313" key="2">
    <source>
        <dbReference type="EMBL" id="UNI13502.1"/>
    </source>
</evidence>
<evidence type="ECO:0000313" key="3">
    <source>
        <dbReference type="Proteomes" id="UP000829364"/>
    </source>
</evidence>
<reference evidence="2" key="1">
    <citation type="submission" date="2021-11" db="EMBL/GenBank/DDBJ databases">
        <title>Purpureocillium_takamizusanense_genome.</title>
        <authorList>
            <person name="Nguyen N.-H."/>
        </authorList>
    </citation>
    <scope>NUCLEOTIDE SEQUENCE</scope>
    <source>
        <strain evidence="2">PT3</strain>
    </source>
</reference>
<dbReference type="GeneID" id="72062208"/>
<evidence type="ECO:0000259" key="1">
    <source>
        <dbReference type="PROSITE" id="PS50181"/>
    </source>
</evidence>
<dbReference type="Proteomes" id="UP000829364">
    <property type="component" value="Chromosome 1"/>
</dbReference>
<dbReference type="AlphaFoldDB" id="A0A9Q8V669"/>
<protein>
    <recommendedName>
        <fullName evidence="1">F-box domain-containing protein</fullName>
    </recommendedName>
</protein>
<accession>A0A9Q8V669</accession>
<name>A0A9Q8V669_9HYPO</name>
<feature type="domain" description="F-box" evidence="1">
    <location>
        <begin position="4"/>
        <end position="49"/>
    </location>
</feature>
<dbReference type="InterPro" id="IPR001810">
    <property type="entry name" value="F-box_dom"/>
</dbReference>
<dbReference type="PROSITE" id="PS50181">
    <property type="entry name" value="FBOX"/>
    <property type="match status" value="1"/>
</dbReference>
<keyword evidence="3" id="KW-1185">Reference proteome</keyword>
<dbReference type="Pfam" id="PF12937">
    <property type="entry name" value="F-box-like"/>
    <property type="match status" value="1"/>
</dbReference>
<organism evidence="2 3">
    <name type="scientific">Purpureocillium takamizusanense</name>
    <dbReference type="NCBI Taxonomy" id="2060973"/>
    <lineage>
        <taxon>Eukaryota</taxon>
        <taxon>Fungi</taxon>
        <taxon>Dikarya</taxon>
        <taxon>Ascomycota</taxon>
        <taxon>Pezizomycotina</taxon>
        <taxon>Sordariomycetes</taxon>
        <taxon>Hypocreomycetidae</taxon>
        <taxon>Hypocreales</taxon>
        <taxon>Ophiocordycipitaceae</taxon>
        <taxon>Purpureocillium</taxon>
    </lineage>
</organism>
<dbReference type="SUPFAM" id="SSF81383">
    <property type="entry name" value="F-box domain"/>
    <property type="match status" value="1"/>
</dbReference>
<sequence length="314" mass="34700">MASPSLVDELPTEILAAALSWLSSRQLVLAASTSRRFHSVAARVLYRRLIDVASMPEHKLILECYHPSAKISTPYLACRYLGTKVAGADAIDDASPRLQDLPRMYSSFRPVLTEENRHRRLRPDWPQQSLAMPGGQRDGEDDCATQEVYLDEGELFSQLCTVTNVVKETARPGFYVSHVNTCDGVIRIWRGWLDQLAASSTYRPTDDDSQRFAASSSGASGIDTDQFLWVDPAKSVGLRFSNKVKPSERMPLISGPDDDEAVSYSLVYEELVVRTTMLLFAVEASAVQEVSRSSKAVVIAQIAPSRTDSAIARL</sequence>
<dbReference type="OrthoDB" id="9981546at2759"/>
<proteinExistence type="predicted"/>
<dbReference type="RefSeq" id="XP_047836983.1">
    <property type="nucleotide sequence ID" value="XM_047981025.1"/>
</dbReference>
<dbReference type="InterPro" id="IPR036047">
    <property type="entry name" value="F-box-like_dom_sf"/>
</dbReference>